<dbReference type="OrthoDB" id="9760950at2"/>
<dbReference type="GO" id="GO:0003677">
    <property type="term" value="F:DNA binding"/>
    <property type="evidence" value="ECO:0007669"/>
    <property type="project" value="InterPro"/>
</dbReference>
<dbReference type="InterPro" id="IPR003593">
    <property type="entry name" value="AAA+_ATPase"/>
</dbReference>
<keyword evidence="2" id="KW-0547">Nucleotide-binding</keyword>
<feature type="region of interest" description="Disordered" evidence="4">
    <location>
        <begin position="498"/>
        <end position="538"/>
    </location>
</feature>
<dbReference type="InterPro" id="IPR037118">
    <property type="entry name" value="Val-tRNA_synth_C_sf"/>
</dbReference>
<dbReference type="Pfam" id="PF16326">
    <property type="entry name" value="ABC_tran_CTD"/>
    <property type="match status" value="1"/>
</dbReference>
<keyword evidence="3 6" id="KW-0067">ATP-binding</keyword>
<sequence length="595" mass="66600">MAIILQVQDACKSYGSQALLDHAEVAFKSNEKVGIIGRNGAGKSTLCRILLENEELDRGEIIRHPSLRIGYLQQHDPFEPGESALDFLMRDTGEPDWKCGEVAAEFEIKGDYLEGPVKELSGGWQTRVKLAALLLQDPNLLVLDEPTNFLDLRTQILLEHFLRHFKGGALIVSHDRGFLKATCTHTLEVARGQLTMFTGHVEKFLEAKQVQREHDERVNEATQAKMKQLERFINKNRANANTAAQARNKAKQLDRLELIELEQSESNVRIRVPNVEQRKGVALRCEGVTIGYPDHMVAENVCFEIDHGTRTAVVGDNGQGKTTLLRTLVGSLPTIEGEPKWGYNCELGVYAQHVYTSLPQDWTVKQYLESEAALGVTTQQLLEVAGSFLFRGPLIEKPVKVLSGGERARLCMAGLLLTGCNVLILDEPGNHLDVETLEALADALQNYNGTVIFVSHDRHFVKRVCTQVIEVQDGRVAYYPGDYDSYLYRVEKEIDDHEAERAGGSAAASNDPAPKSGKAKKKRGSKDPRKQLNKIEKKIATLDDERQAIQKKFVTMTDPTEAQKTHEHLESLKAEIATLEEEWLELNEEMSDEWG</sequence>
<evidence type="ECO:0000313" key="7">
    <source>
        <dbReference type="Proteomes" id="UP000316095"/>
    </source>
</evidence>
<evidence type="ECO:0000256" key="1">
    <source>
        <dbReference type="ARBA" id="ARBA00022737"/>
    </source>
</evidence>
<feature type="domain" description="ABC transporter" evidence="5">
    <location>
        <begin position="5"/>
        <end position="217"/>
    </location>
</feature>
<evidence type="ECO:0000313" key="6">
    <source>
        <dbReference type="EMBL" id="TWT63005.1"/>
    </source>
</evidence>
<evidence type="ECO:0000256" key="3">
    <source>
        <dbReference type="ARBA" id="ARBA00022840"/>
    </source>
</evidence>
<dbReference type="AlphaFoldDB" id="A0A5C5XLI2"/>
<dbReference type="Proteomes" id="UP000316095">
    <property type="component" value="Unassembled WGS sequence"/>
</dbReference>
<dbReference type="PROSITE" id="PS00211">
    <property type="entry name" value="ABC_TRANSPORTER_1"/>
    <property type="match status" value="2"/>
</dbReference>
<dbReference type="PANTHER" id="PTHR19211:SF14">
    <property type="entry name" value="ATP-BINDING CASSETTE SUB-FAMILY F MEMBER 1"/>
    <property type="match status" value="1"/>
</dbReference>
<feature type="compositionally biased region" description="Low complexity" evidence="4">
    <location>
        <begin position="502"/>
        <end position="516"/>
    </location>
</feature>
<dbReference type="PROSITE" id="PS50893">
    <property type="entry name" value="ABC_TRANSPORTER_2"/>
    <property type="match status" value="2"/>
</dbReference>
<dbReference type="SUPFAM" id="SSF52540">
    <property type="entry name" value="P-loop containing nucleoside triphosphate hydrolases"/>
    <property type="match status" value="2"/>
</dbReference>
<dbReference type="Pfam" id="PF12848">
    <property type="entry name" value="ABC_tran_Xtn"/>
    <property type="match status" value="1"/>
</dbReference>
<evidence type="ECO:0000256" key="2">
    <source>
        <dbReference type="ARBA" id="ARBA00022741"/>
    </source>
</evidence>
<dbReference type="Gene3D" id="1.10.287.380">
    <property type="entry name" value="Valyl-tRNA synthetase, C-terminal domain"/>
    <property type="match status" value="1"/>
</dbReference>
<dbReference type="InterPro" id="IPR032524">
    <property type="entry name" value="ABC_tran_C"/>
</dbReference>
<name>A0A5C5XLI2_9PLAN</name>
<gene>
    <name evidence="6" type="primary">yheS</name>
    <name evidence="6" type="ORF">Pan54_37560</name>
</gene>
<dbReference type="FunFam" id="3.40.50.300:FF:000011">
    <property type="entry name" value="Putative ABC transporter ATP-binding component"/>
    <property type="match status" value="1"/>
</dbReference>
<dbReference type="SMART" id="SM00382">
    <property type="entry name" value="AAA"/>
    <property type="match status" value="2"/>
</dbReference>
<dbReference type="EMBL" id="SJPG01000001">
    <property type="protein sequence ID" value="TWT63005.1"/>
    <property type="molecule type" value="Genomic_DNA"/>
</dbReference>
<evidence type="ECO:0000259" key="5">
    <source>
        <dbReference type="PROSITE" id="PS50893"/>
    </source>
</evidence>
<evidence type="ECO:0000256" key="4">
    <source>
        <dbReference type="SAM" id="MobiDB-lite"/>
    </source>
</evidence>
<keyword evidence="7" id="KW-1185">Reference proteome</keyword>
<reference evidence="6 7" key="1">
    <citation type="submission" date="2019-02" db="EMBL/GenBank/DDBJ databases">
        <title>Deep-cultivation of Planctomycetes and their phenomic and genomic characterization uncovers novel biology.</title>
        <authorList>
            <person name="Wiegand S."/>
            <person name="Jogler M."/>
            <person name="Boedeker C."/>
            <person name="Pinto D."/>
            <person name="Vollmers J."/>
            <person name="Rivas-Marin E."/>
            <person name="Kohn T."/>
            <person name="Peeters S.H."/>
            <person name="Heuer A."/>
            <person name="Rast P."/>
            <person name="Oberbeckmann S."/>
            <person name="Bunk B."/>
            <person name="Jeske O."/>
            <person name="Meyerdierks A."/>
            <person name="Storesund J.E."/>
            <person name="Kallscheuer N."/>
            <person name="Luecker S."/>
            <person name="Lage O.M."/>
            <person name="Pohl T."/>
            <person name="Merkel B.J."/>
            <person name="Hornburger P."/>
            <person name="Mueller R.-W."/>
            <person name="Bruemmer F."/>
            <person name="Labrenz M."/>
            <person name="Spormann A.M."/>
            <person name="Op Den Camp H."/>
            <person name="Overmann J."/>
            <person name="Amann R."/>
            <person name="Jetten M.S.M."/>
            <person name="Mascher T."/>
            <person name="Medema M.H."/>
            <person name="Devos D.P."/>
            <person name="Kaster A.-K."/>
            <person name="Ovreas L."/>
            <person name="Rohde M."/>
            <person name="Galperin M.Y."/>
            <person name="Jogler C."/>
        </authorList>
    </citation>
    <scope>NUCLEOTIDE SEQUENCE [LARGE SCALE GENOMIC DNA]</scope>
    <source>
        <strain evidence="6 7">Pan54</strain>
    </source>
</reference>
<dbReference type="InterPro" id="IPR027417">
    <property type="entry name" value="P-loop_NTPase"/>
</dbReference>
<protein>
    <submittedName>
        <fullName evidence="6">Putative ABC transporter ATP-binding protein YheS</fullName>
    </submittedName>
</protein>
<dbReference type="InterPro" id="IPR017871">
    <property type="entry name" value="ABC_transporter-like_CS"/>
</dbReference>
<comment type="caution">
    <text evidence="6">The sequence shown here is derived from an EMBL/GenBank/DDBJ whole genome shotgun (WGS) entry which is preliminary data.</text>
</comment>
<dbReference type="Pfam" id="PF00005">
    <property type="entry name" value="ABC_tran"/>
    <property type="match status" value="2"/>
</dbReference>
<dbReference type="CDD" id="cd03221">
    <property type="entry name" value="ABCF_EF-3"/>
    <property type="match status" value="2"/>
</dbReference>
<dbReference type="InterPro" id="IPR050611">
    <property type="entry name" value="ABCF"/>
</dbReference>
<feature type="domain" description="ABC transporter" evidence="5">
    <location>
        <begin position="283"/>
        <end position="498"/>
    </location>
</feature>
<proteinExistence type="predicted"/>
<dbReference type="Gene3D" id="3.40.50.300">
    <property type="entry name" value="P-loop containing nucleotide triphosphate hydrolases"/>
    <property type="match status" value="2"/>
</dbReference>
<dbReference type="PANTHER" id="PTHR19211">
    <property type="entry name" value="ATP-BINDING TRANSPORT PROTEIN-RELATED"/>
    <property type="match status" value="1"/>
</dbReference>
<dbReference type="RefSeq" id="WP_146504803.1">
    <property type="nucleotide sequence ID" value="NZ_SJPG01000001.1"/>
</dbReference>
<organism evidence="6 7">
    <name type="scientific">Rubinisphaera italica</name>
    <dbReference type="NCBI Taxonomy" id="2527969"/>
    <lineage>
        <taxon>Bacteria</taxon>
        <taxon>Pseudomonadati</taxon>
        <taxon>Planctomycetota</taxon>
        <taxon>Planctomycetia</taxon>
        <taxon>Planctomycetales</taxon>
        <taxon>Planctomycetaceae</taxon>
        <taxon>Rubinisphaera</taxon>
    </lineage>
</organism>
<feature type="compositionally biased region" description="Basic and acidic residues" evidence="4">
    <location>
        <begin position="525"/>
        <end position="538"/>
    </location>
</feature>
<accession>A0A5C5XLI2</accession>
<dbReference type="GO" id="GO:0016887">
    <property type="term" value="F:ATP hydrolysis activity"/>
    <property type="evidence" value="ECO:0007669"/>
    <property type="project" value="InterPro"/>
</dbReference>
<dbReference type="GO" id="GO:0005524">
    <property type="term" value="F:ATP binding"/>
    <property type="evidence" value="ECO:0007669"/>
    <property type="project" value="UniProtKB-KW"/>
</dbReference>
<dbReference type="InterPro" id="IPR003439">
    <property type="entry name" value="ABC_transporter-like_ATP-bd"/>
</dbReference>
<dbReference type="InterPro" id="IPR032781">
    <property type="entry name" value="ABC_tran_Xtn"/>
</dbReference>
<keyword evidence="1" id="KW-0677">Repeat</keyword>